<feature type="region of interest" description="Disordered" evidence="1">
    <location>
        <begin position="101"/>
        <end position="213"/>
    </location>
</feature>
<reference evidence="2" key="1">
    <citation type="submission" date="2022-08" db="EMBL/GenBank/DDBJ databases">
        <title>A Global Phylogenomic Analysis of the Shiitake Genus Lentinula.</title>
        <authorList>
            <consortium name="DOE Joint Genome Institute"/>
            <person name="Sierra-Patev S."/>
            <person name="Min B."/>
            <person name="Naranjo-Ortiz M."/>
            <person name="Looney B."/>
            <person name="Konkel Z."/>
            <person name="Slot J.C."/>
            <person name="Sakamoto Y."/>
            <person name="Steenwyk J.L."/>
            <person name="Rokas A."/>
            <person name="Carro J."/>
            <person name="Camarero S."/>
            <person name="Ferreira P."/>
            <person name="Molpeceres G."/>
            <person name="Ruiz-Duenas F.J."/>
            <person name="Serrano A."/>
            <person name="Henrissat B."/>
            <person name="Drula E."/>
            <person name="Hughes K.W."/>
            <person name="Mata J.L."/>
            <person name="Ishikawa N.K."/>
            <person name="Vargas-Isla R."/>
            <person name="Ushijima S."/>
            <person name="Smith C.A."/>
            <person name="Ahrendt S."/>
            <person name="Andreopoulos W."/>
            <person name="He G."/>
            <person name="Labutti K."/>
            <person name="Lipzen A."/>
            <person name="Ng V."/>
            <person name="Riley R."/>
            <person name="Sandor L."/>
            <person name="Barry K."/>
            <person name="Martinez A.T."/>
            <person name="Xiao Y."/>
            <person name="Gibbons J.G."/>
            <person name="Terashima K."/>
            <person name="Grigoriev I.V."/>
            <person name="Hibbett D.S."/>
        </authorList>
    </citation>
    <scope>NUCLEOTIDE SEQUENCE</scope>
    <source>
        <strain evidence="2">RHP3577 ss4</strain>
    </source>
</reference>
<accession>A0ABQ8VNG7</accession>
<feature type="compositionally biased region" description="Basic and acidic residues" evidence="1">
    <location>
        <begin position="21"/>
        <end position="33"/>
    </location>
</feature>
<evidence type="ECO:0008006" key="4">
    <source>
        <dbReference type="Google" id="ProtNLM"/>
    </source>
</evidence>
<feature type="compositionally biased region" description="Basic and acidic residues" evidence="1">
    <location>
        <begin position="119"/>
        <end position="150"/>
    </location>
</feature>
<proteinExistence type="predicted"/>
<dbReference type="Proteomes" id="UP001150217">
    <property type="component" value="Unassembled WGS sequence"/>
</dbReference>
<name>A0ABQ8VNG7_9AGAR</name>
<protein>
    <recommendedName>
        <fullName evidence="4">BTB domain-containing protein</fullName>
    </recommendedName>
</protein>
<feature type="region of interest" description="Disordered" evidence="1">
    <location>
        <begin position="1"/>
        <end position="85"/>
    </location>
</feature>
<feature type="compositionally biased region" description="Polar residues" evidence="1">
    <location>
        <begin position="355"/>
        <end position="371"/>
    </location>
</feature>
<evidence type="ECO:0000313" key="3">
    <source>
        <dbReference type="Proteomes" id="UP001150217"/>
    </source>
</evidence>
<keyword evidence="3" id="KW-1185">Reference proteome</keyword>
<gene>
    <name evidence="2" type="ORF">C8R41DRAFT_825770</name>
</gene>
<feature type="compositionally biased region" description="Polar residues" evidence="1">
    <location>
        <begin position="103"/>
        <end position="118"/>
    </location>
</feature>
<sequence>MLGFSSPAPISPSIQQIPSLHDVESRWHEREGVADPLQPSVDGSPNTFPPPNPLANYSSTIPLPPSEDERTPRPSGVVVPMRSPDTEINQVSFIPMTFIPTLEQPQPTDPLQSTNAVNNHERPSPHHAGPEERAGFRPSHDHDRTSDRSSDSSPLSHSERPPYRVRWGSSLPSHSSSTTLPGRWDTPLPHPPLHTSSSMNPPPTINPPSTVPPPLTMPPPLMYPFNMTPLWSSNGPPLRSLPNPPLYHSNQSTPWYYTPHPLPANPVTPYTLPPMTPNPITTFTPHSTYGHAPETAFGMNHTPSRMHQTPSGFDTFSNATPSTYNGMYGPTPEAPRRRTQSLEPEQTTHERFQPRDNSSNRRGPPGNSASATPLPPFYQHSVYAQPHERFYLIDGNVEFRVTNILFRVHLYFFSQARVFFAFPYIPPIIDLTGYGFSPSEFSSLLTMFYPRTFGSLEIQTVEEWISVLNVTSALGMEDIRTLAMKRILKDASPVDRIMLASNYDIDSQILVAAFEELCMRSQPLTEEEGKKVGVEGLIKLGRMKHELQHNVKRYLDPAKIDQMLRRLVESP</sequence>
<organism evidence="2 3">
    <name type="scientific">Lentinula lateritia</name>
    <dbReference type="NCBI Taxonomy" id="40482"/>
    <lineage>
        <taxon>Eukaryota</taxon>
        <taxon>Fungi</taxon>
        <taxon>Dikarya</taxon>
        <taxon>Basidiomycota</taxon>
        <taxon>Agaricomycotina</taxon>
        <taxon>Agaricomycetes</taxon>
        <taxon>Agaricomycetidae</taxon>
        <taxon>Agaricales</taxon>
        <taxon>Marasmiineae</taxon>
        <taxon>Omphalotaceae</taxon>
        <taxon>Lentinula</taxon>
    </lineage>
</organism>
<evidence type="ECO:0000256" key="1">
    <source>
        <dbReference type="SAM" id="MobiDB-lite"/>
    </source>
</evidence>
<feature type="compositionally biased region" description="Pro residues" evidence="1">
    <location>
        <begin position="200"/>
        <end position="213"/>
    </location>
</feature>
<dbReference type="EMBL" id="JANVFT010000026">
    <property type="protein sequence ID" value="KAJ4496754.1"/>
    <property type="molecule type" value="Genomic_DNA"/>
</dbReference>
<evidence type="ECO:0000313" key="2">
    <source>
        <dbReference type="EMBL" id="KAJ4496754.1"/>
    </source>
</evidence>
<feature type="region of interest" description="Disordered" evidence="1">
    <location>
        <begin position="317"/>
        <end position="374"/>
    </location>
</feature>
<feature type="compositionally biased region" description="Low complexity" evidence="1">
    <location>
        <begin position="1"/>
        <end position="19"/>
    </location>
</feature>
<feature type="compositionally biased region" description="Low complexity" evidence="1">
    <location>
        <begin position="168"/>
        <end position="182"/>
    </location>
</feature>
<comment type="caution">
    <text evidence="2">The sequence shown here is derived from an EMBL/GenBank/DDBJ whole genome shotgun (WGS) entry which is preliminary data.</text>
</comment>